<evidence type="ECO:0000256" key="2">
    <source>
        <dbReference type="SAM" id="MobiDB-lite"/>
    </source>
</evidence>
<dbReference type="CDD" id="cd00060">
    <property type="entry name" value="FHA"/>
    <property type="match status" value="1"/>
</dbReference>
<dbReference type="Gene3D" id="2.60.200.20">
    <property type="match status" value="1"/>
</dbReference>
<dbReference type="PROSITE" id="PS50006">
    <property type="entry name" value="FHA_DOMAIN"/>
    <property type="match status" value="1"/>
</dbReference>
<evidence type="ECO:0000256" key="1">
    <source>
        <dbReference type="ARBA" id="ARBA00022553"/>
    </source>
</evidence>
<accession>A0A1N6FCF5</accession>
<sequence length="222" mass="23124">MPEQGVDAPITDEGKFAVASTRCVYCDATLQPNSMFCLECGQLIPQSEKPPVPAQFSPGAASAPAVQHQAAPRATSAVDPVPLPGTLPWQQRGTAEPEAPVAKAAPVEVRQHLTRAELVFSTGQRVRIAGNAVIGRKPAQTAQATGAQAIEVEDDTRSMSRVHLFLELNDGVLVAGDAGSSNGSGVQRDGVLTPLESGGPKVEVFPGDTVWVGDVNFVVHSA</sequence>
<dbReference type="AlphaFoldDB" id="A0A1N6FCF5"/>
<evidence type="ECO:0000259" key="3">
    <source>
        <dbReference type="PROSITE" id="PS50006"/>
    </source>
</evidence>
<feature type="compositionally biased region" description="Low complexity" evidence="2">
    <location>
        <begin position="60"/>
        <end position="72"/>
    </location>
</feature>
<dbReference type="Proteomes" id="UP000184699">
    <property type="component" value="Unassembled WGS sequence"/>
</dbReference>
<evidence type="ECO:0000313" key="4">
    <source>
        <dbReference type="EMBL" id="SIN92948.1"/>
    </source>
</evidence>
<keyword evidence="1" id="KW-0597">Phosphoprotein</keyword>
<dbReference type="STRING" id="232089.SAMN05443544_1930"/>
<keyword evidence="5" id="KW-1185">Reference proteome</keyword>
<reference evidence="5" key="1">
    <citation type="submission" date="2016-11" db="EMBL/GenBank/DDBJ databases">
        <authorList>
            <person name="Varghese N."/>
            <person name="Submissions S."/>
        </authorList>
    </citation>
    <scope>NUCLEOTIDE SEQUENCE [LARGE SCALE GENOMIC DNA]</scope>
    <source>
        <strain evidence="5">DSM 8595</strain>
    </source>
</reference>
<evidence type="ECO:0000313" key="5">
    <source>
        <dbReference type="Proteomes" id="UP000184699"/>
    </source>
</evidence>
<proteinExistence type="predicted"/>
<dbReference type="InterPro" id="IPR008984">
    <property type="entry name" value="SMAD_FHA_dom_sf"/>
</dbReference>
<protein>
    <recommendedName>
        <fullName evidence="3">FHA domain-containing protein</fullName>
    </recommendedName>
</protein>
<feature type="region of interest" description="Disordered" evidence="2">
    <location>
        <begin position="50"/>
        <end position="100"/>
    </location>
</feature>
<dbReference type="SUPFAM" id="SSF49879">
    <property type="entry name" value="SMAD/FHA domain"/>
    <property type="match status" value="1"/>
</dbReference>
<dbReference type="EMBL" id="FSRJ01000002">
    <property type="protein sequence ID" value="SIN92948.1"/>
    <property type="molecule type" value="Genomic_DNA"/>
</dbReference>
<dbReference type="InterPro" id="IPR000253">
    <property type="entry name" value="FHA_dom"/>
</dbReference>
<organism evidence="4 5">
    <name type="scientific">Agromyces cerinus subsp. cerinus</name>
    <dbReference type="NCBI Taxonomy" id="232089"/>
    <lineage>
        <taxon>Bacteria</taxon>
        <taxon>Bacillati</taxon>
        <taxon>Actinomycetota</taxon>
        <taxon>Actinomycetes</taxon>
        <taxon>Micrococcales</taxon>
        <taxon>Microbacteriaceae</taxon>
        <taxon>Agromyces</taxon>
    </lineage>
</organism>
<feature type="domain" description="FHA" evidence="3">
    <location>
        <begin position="132"/>
        <end position="191"/>
    </location>
</feature>
<name>A0A1N6FCF5_9MICO</name>
<gene>
    <name evidence="4" type="ORF">SAMN05443544_1930</name>
</gene>